<comment type="caution">
    <text evidence="2">The sequence shown here is derived from an EMBL/GenBank/DDBJ whole genome shotgun (WGS) entry which is preliminary data.</text>
</comment>
<keyword evidence="3" id="KW-1185">Reference proteome</keyword>
<organism evidence="2 3">
    <name type="scientific">Parasponia andersonii</name>
    <name type="common">Sponia andersonii</name>
    <dbReference type="NCBI Taxonomy" id="3476"/>
    <lineage>
        <taxon>Eukaryota</taxon>
        <taxon>Viridiplantae</taxon>
        <taxon>Streptophyta</taxon>
        <taxon>Embryophyta</taxon>
        <taxon>Tracheophyta</taxon>
        <taxon>Spermatophyta</taxon>
        <taxon>Magnoliopsida</taxon>
        <taxon>eudicotyledons</taxon>
        <taxon>Gunneridae</taxon>
        <taxon>Pentapetalae</taxon>
        <taxon>rosids</taxon>
        <taxon>fabids</taxon>
        <taxon>Rosales</taxon>
        <taxon>Cannabaceae</taxon>
        <taxon>Parasponia</taxon>
    </lineage>
</organism>
<proteinExistence type="predicted"/>
<evidence type="ECO:0000256" key="1">
    <source>
        <dbReference type="SAM" id="MobiDB-lite"/>
    </source>
</evidence>
<name>A0A2P5B291_PARAD</name>
<dbReference type="Proteomes" id="UP000237105">
    <property type="component" value="Unassembled WGS sequence"/>
</dbReference>
<feature type="compositionally biased region" description="Acidic residues" evidence="1">
    <location>
        <begin position="32"/>
        <end position="53"/>
    </location>
</feature>
<reference evidence="3" key="1">
    <citation type="submission" date="2016-06" db="EMBL/GenBank/DDBJ databases">
        <title>Parallel loss of symbiosis genes in relatives of nitrogen-fixing non-legume Parasponia.</title>
        <authorList>
            <person name="Van Velzen R."/>
            <person name="Holmer R."/>
            <person name="Bu F."/>
            <person name="Rutten L."/>
            <person name="Van Zeijl A."/>
            <person name="Liu W."/>
            <person name="Santuari L."/>
            <person name="Cao Q."/>
            <person name="Sharma T."/>
            <person name="Shen D."/>
            <person name="Roswanjaya Y."/>
            <person name="Wardhani T."/>
            <person name="Kalhor M.S."/>
            <person name="Jansen J."/>
            <person name="Van den Hoogen J."/>
            <person name="Gungor B."/>
            <person name="Hartog M."/>
            <person name="Hontelez J."/>
            <person name="Verver J."/>
            <person name="Yang W.-C."/>
            <person name="Schijlen E."/>
            <person name="Repin R."/>
            <person name="Schilthuizen M."/>
            <person name="Schranz E."/>
            <person name="Heidstra R."/>
            <person name="Miyata K."/>
            <person name="Fedorova E."/>
            <person name="Kohlen W."/>
            <person name="Bisseling T."/>
            <person name="Smit S."/>
            <person name="Geurts R."/>
        </authorList>
    </citation>
    <scope>NUCLEOTIDE SEQUENCE [LARGE SCALE GENOMIC DNA]</scope>
    <source>
        <strain evidence="3">cv. WU1-14</strain>
    </source>
</reference>
<gene>
    <name evidence="2" type="ORF">PanWU01x14_278570</name>
</gene>
<evidence type="ECO:0000313" key="2">
    <source>
        <dbReference type="EMBL" id="PON42879.1"/>
    </source>
</evidence>
<dbReference type="OrthoDB" id="10332641at2759"/>
<dbReference type="EMBL" id="JXTB01000381">
    <property type="protein sequence ID" value="PON42879.1"/>
    <property type="molecule type" value="Genomic_DNA"/>
</dbReference>
<accession>A0A2P5B291</accession>
<sequence>MEVLKTAIIKDFWKADLMTKDLFKIIENMSDGGEEDEDTEEESDDGGDKDEENIGNGDATVYMKKMEKEAQPSSHSIKVSEYVDNGGDRINVVEDASTDKMNNDDRSSDDHIIAYEKLLKKFISLVYHRSTQS</sequence>
<feature type="region of interest" description="Disordered" evidence="1">
    <location>
        <begin position="28"/>
        <end position="58"/>
    </location>
</feature>
<evidence type="ECO:0000313" key="3">
    <source>
        <dbReference type="Proteomes" id="UP000237105"/>
    </source>
</evidence>
<dbReference type="AlphaFoldDB" id="A0A2P5B291"/>
<protein>
    <submittedName>
        <fullName evidence="2">Uncharacterized protein</fullName>
    </submittedName>
</protein>